<accession>D5ACG7</accession>
<protein>
    <submittedName>
        <fullName evidence="1">Uncharacterized protein</fullName>
    </submittedName>
</protein>
<dbReference type="AlphaFoldDB" id="D5ACG7"/>
<organism evidence="1">
    <name type="scientific">Picea sitchensis</name>
    <name type="common">Sitka spruce</name>
    <name type="synonym">Pinus sitchensis</name>
    <dbReference type="NCBI Taxonomy" id="3332"/>
    <lineage>
        <taxon>Eukaryota</taxon>
        <taxon>Viridiplantae</taxon>
        <taxon>Streptophyta</taxon>
        <taxon>Embryophyta</taxon>
        <taxon>Tracheophyta</taxon>
        <taxon>Spermatophyta</taxon>
        <taxon>Pinopsida</taxon>
        <taxon>Pinidae</taxon>
        <taxon>Conifers I</taxon>
        <taxon>Pinales</taxon>
        <taxon>Pinaceae</taxon>
        <taxon>Picea</taxon>
    </lineage>
</organism>
<proteinExistence type="evidence at transcript level"/>
<sequence length="167" mass="19234">MPIEERKRLSQEVREFTMGDISQFMESLPRDLLTVLRTDLSGLLRSIISKLGAPQRVRLLANAKYAVAGLVPKYNSESGLSLKPTAKATFDYIYLRLCLEALDLHYKMRSIYASLLQLQVLVLKVCRLPSHEDDTSQLAFITSIPSQRMMPLEHWRYQSFSMDMYVD</sequence>
<evidence type="ECO:0000313" key="1">
    <source>
        <dbReference type="EMBL" id="ADE77236.1"/>
    </source>
</evidence>
<name>D5ACG7_PICSI</name>
<reference evidence="1" key="1">
    <citation type="submission" date="2010-04" db="EMBL/GenBank/DDBJ databases">
        <authorList>
            <person name="Reid K.E."/>
            <person name="Liao N."/>
            <person name="Chan S."/>
            <person name="Docking R."/>
            <person name="Taylor G."/>
            <person name="Moore R."/>
            <person name="Mayo M."/>
            <person name="Munro S."/>
            <person name="King J."/>
            <person name="Yanchuk A."/>
            <person name="Holt R."/>
            <person name="Jones S."/>
            <person name="Marra M."/>
            <person name="Ritland C.E."/>
            <person name="Ritland K."/>
            <person name="Bohlmann J."/>
        </authorList>
    </citation>
    <scope>NUCLEOTIDE SEQUENCE</scope>
    <source>
        <tissue evidence="1">Bud</tissue>
    </source>
</reference>
<dbReference type="EMBL" id="BT123950">
    <property type="protein sequence ID" value="ADE77236.1"/>
    <property type="molecule type" value="mRNA"/>
</dbReference>